<dbReference type="GO" id="GO:0097539">
    <property type="term" value="C:ciliary transition fiber"/>
    <property type="evidence" value="ECO:0007669"/>
    <property type="project" value="TreeGrafter"/>
</dbReference>
<sequence>MDGEGDQRDQHEERLREVFQSFDGSGAGSLSPEELTELCHALQLADQALHTLLHTLFDTQDQRVEFEQFKDALILVLSSNEETLAKENPPRPVSPEVQPRFVKGTKRYGRRSTPEFTHSSSDLVRTPSVERDEDAATRTSDGTLPVKRERWNADVSSPEEYEAEGQLHLWNPDELGTPHGSMVPLSDLEERLYSACQQLSLPLHGTATIQQLRTLCQHLGLEVGEDVFQSAHEKNVSVQEFVSCIQTNSKPPTPSASTPYRQLKRHHSTQPFDEMGRRISSVMSSTIGLRLFSELDDGTGHTAVELLLDAWLEDGVENSSEVLQALDFSLEGKVNLSELATALENELMVTKNSIHQVALASFKAEIRYLLERVDLELREKEKLHSDLEKAEKLKSQLASEVDEHHSAIERVNNLNLRKLEQEHKDRVVALKVELSREVELVQQQAIKQREELEQELSRIREDETFLRERLTLMIKENGRLEAELLDSTERLIEAEAQLNKLQKNLDNVLREKFGDVDLSNAEIYQQEERLRQLRNSYEEQCQELQDRIDELQAQLEEFRGLSRAPQTSLVPSLSDELDSKSPGMDSDQGLGSEEGQPFNMSLEAEMMLEHLKEQHIREVEDIKAQLDSTVNKCEHRLEEQKASLEEEKSLLSLQHQQEVKAMREEINEALKRTRDLQEQLEQERRSMEAQQSVERAELHAAYQRQIDSLSQEVQDARIHALELEELLRVLEERERGVEESRARDKEELSRAHAEELHQMELQYKETLKTSLQKQKGEAEKTLSEELEKERKHLEEVHGEVLRVQLEEVQQRAEQERIELERRLREEWEWDRKQLEESRRKTVHEELERSQKEQEESSKRLREQWEKELTLLQEQHHTELQKCLQQERERLQAQEEDKEHRMIEEWERERVQLHEQHEEVLQARLEGQRAQYQAQGEEQERKWQKVLEEQQGQMEEAHREAMQELSMKHSEENEILSCMLEKLRTDIGKEREVPENHFTQRIREVEALYSDDKEVVLKHFQTDVCDLEQHYQSKVAALTQRYAVDHVRWEAKMETANQEAEQQRKLLQEALQLEKETIGTDLTQERKRLDHSYTLDTDALMERNLHLQSELENIVKSEQIKEFCRELSELCNRLQENLKDKDTLLVQTENKAAKLELLLNQAMDDLARERVKFLDCLFQLERQHAETLSFVEKQQQERSDLVTELKELRGKIEEMEHHLHQAVEDFQNECLELQGTVADLEEKLKNSVSLAVKQEEQIEALLAEGDKLTLKGHQMKSCVREAIRSQTMSNDLPKDIMIEPQDPSADSFIVNDIHNNVMAEQSKGFCVLGENSPIAQHEELKRQLSLQEKDTRDFGNPEPFNAQVLKIISGEILTCRGGNNTDGTEKLDDDCFIDDDEASSTEELHEPYSYEPLCVDIAERPGSITKDSVSFPFNNFGVSSTEEITELGPDHEFVIASLGTRSFIEETKSLVVGELCKNSAEANSEVINIVSEDIVRPKGAEKCNSTDSEVADIDRVNITEHDEGTQNIELNHGTFFKDTVEMADEEVPRWSSDEFNPVGVLVKNGTVCISTEIVQHDSNTARGFKGANITTNTTDPDLLVVTVTQAEVSYHEEPMQGHEMQEKIEVDTTTIVKTDDSSTTSSPHQVLALECGPMLKKEHEQTAYGADLCAIEILELQAIAVQFKYQSHLLELLEEQNRSTMKQNLSLQAQLVNLQQRNDKLEMMLDLNKGKLLTNQKVLEESHDLRIDLTAMAGHAKELEINASDLAELQVCNEKCVCENVELAEQKMKPERRAQDLESKTHIVRDFEEQHSSLMKQIMSMHKENARLSTAVQDLEHQDKVLLTLQEETSVDSSDDSFQDLSFQLGVKIATMWELEDCCLEFDKQNPCLQSAFTHLQKKSLRIKKKIQEHRNEAGRLAEENLLLRQNISELREEDLKEKQQELLLKVEHFRKEKNAAQKMADGLKRQISELRRRGKQLEEENSALSQQNAKHALGVNTLQHTLEDVIIHHGNGSFSERSEIKDGSFAASVSRTEKLEEEKKLLRTELNRCVEKMAQLRSAETQLAQLLQERQQADKHNKALRTQMIKAQENIQALDFTLQGLTQQNARLKSDLRVTQQERDTLKQEVISLHKQLQDTSEKCRLVEMSVSGSSHQGKHVWAEMSGLKEAELNLLREENQRLLREINDARLELSSAREKARQLEALVLSVKLQKQQNQASLAKTAEQERLALKREMEALQTQLNNTLCDGSEEQREIENLHAENERLRNRQTILESQLMEAQIIAMLPPSPRRLSAERRGQRHVDEMNPDMNKEQEVALLKMEEKMKDVELTLRNVKLLLKEKVSQLKEQLNKNSKADVLIKGLYVENAQLLKALEVSEQRQKVAEKKNYLLEEKISSLNKIVRELSPSPLMPVPYHMTRS</sequence>
<dbReference type="Proteomes" id="UP000221080">
    <property type="component" value="Chromosome 3"/>
</dbReference>
<dbReference type="SUPFAM" id="SSF47473">
    <property type="entry name" value="EF-hand"/>
    <property type="match status" value="1"/>
</dbReference>
<feature type="coiled-coil region" evidence="5">
    <location>
        <begin position="2309"/>
        <end position="2336"/>
    </location>
</feature>
<dbReference type="GO" id="GO:0090222">
    <property type="term" value="P:centrosome-templated microtubule nucleation"/>
    <property type="evidence" value="ECO:0007669"/>
    <property type="project" value="TreeGrafter"/>
</dbReference>
<dbReference type="GO" id="GO:0051642">
    <property type="term" value="P:centrosome localization"/>
    <property type="evidence" value="ECO:0007669"/>
    <property type="project" value="TreeGrafter"/>
</dbReference>
<dbReference type="GO" id="GO:0005509">
    <property type="term" value="F:calcium ion binding"/>
    <property type="evidence" value="ECO:0007669"/>
    <property type="project" value="InterPro"/>
</dbReference>
<feature type="region of interest" description="Disordered" evidence="6">
    <location>
        <begin position="1"/>
        <end position="31"/>
    </location>
</feature>
<feature type="coiled-coil region" evidence="5">
    <location>
        <begin position="431"/>
        <end position="561"/>
    </location>
</feature>
<dbReference type="GeneID" id="108263514"/>
<gene>
    <name evidence="9" type="primary">nin</name>
</gene>
<feature type="coiled-coil region" evidence="5">
    <location>
        <begin position="1906"/>
        <end position="1987"/>
    </location>
</feature>
<keyword evidence="8" id="KW-1185">Reference proteome</keyword>
<dbReference type="GO" id="GO:0005814">
    <property type="term" value="C:centriole"/>
    <property type="evidence" value="ECO:0007669"/>
    <property type="project" value="TreeGrafter"/>
</dbReference>
<feature type="region of interest" description="Disordered" evidence="6">
    <location>
        <begin position="562"/>
        <end position="596"/>
    </location>
</feature>
<evidence type="ECO:0000256" key="5">
    <source>
        <dbReference type="SAM" id="Coils"/>
    </source>
</evidence>
<dbReference type="RefSeq" id="XP_017319885.1">
    <property type="nucleotide sequence ID" value="XM_017464396.3"/>
</dbReference>
<evidence type="ECO:0000259" key="7">
    <source>
        <dbReference type="PROSITE" id="PS50222"/>
    </source>
</evidence>
<comment type="subcellular location">
    <subcellularLocation>
        <location evidence="1">Cytoplasm</location>
        <location evidence="1">Cytoskeleton</location>
        <location evidence="1">Microtubule organizing center</location>
        <location evidence="1">Centrosome</location>
    </subcellularLocation>
</comment>
<reference evidence="9" key="2">
    <citation type="submission" date="2025-08" db="UniProtKB">
        <authorList>
            <consortium name="RefSeq"/>
        </authorList>
    </citation>
    <scope>IDENTIFICATION</scope>
    <source>
        <tissue evidence="9">Blood</tissue>
    </source>
</reference>
<feature type="coiled-coil region" evidence="5">
    <location>
        <begin position="1689"/>
        <end position="1723"/>
    </location>
</feature>
<evidence type="ECO:0000256" key="1">
    <source>
        <dbReference type="ARBA" id="ARBA00004300"/>
    </source>
</evidence>
<dbReference type="GO" id="GO:0000242">
    <property type="term" value="C:pericentriolar material"/>
    <property type="evidence" value="ECO:0007669"/>
    <property type="project" value="TreeGrafter"/>
</dbReference>
<reference evidence="8" key="1">
    <citation type="journal article" date="2016" name="Nat. Commun.">
        <title>The channel catfish genome sequence provides insights into the evolution of scale formation in teleosts.</title>
        <authorList>
            <person name="Liu Z."/>
            <person name="Liu S."/>
            <person name="Yao J."/>
            <person name="Bao L."/>
            <person name="Zhang J."/>
            <person name="Li Y."/>
            <person name="Jiang C."/>
            <person name="Sun L."/>
            <person name="Wang R."/>
            <person name="Zhang Y."/>
            <person name="Zhou T."/>
            <person name="Zeng Q."/>
            <person name="Fu Q."/>
            <person name="Gao S."/>
            <person name="Li N."/>
            <person name="Koren S."/>
            <person name="Jiang Y."/>
            <person name="Zimin A."/>
            <person name="Xu P."/>
            <person name="Phillippy A.M."/>
            <person name="Geng X."/>
            <person name="Song L."/>
            <person name="Sun F."/>
            <person name="Li C."/>
            <person name="Wang X."/>
            <person name="Chen A."/>
            <person name="Jin Y."/>
            <person name="Yuan Z."/>
            <person name="Yang Y."/>
            <person name="Tan S."/>
            <person name="Peatman E."/>
            <person name="Lu J."/>
            <person name="Qin Z."/>
            <person name="Dunham R."/>
            <person name="Li Z."/>
            <person name="Sonstegard T."/>
            <person name="Feng J."/>
            <person name="Danzmann R.G."/>
            <person name="Schroeder S."/>
            <person name="Scheffler B."/>
            <person name="Duke M.V."/>
            <person name="Ballard L."/>
            <person name="Kucuktas H."/>
            <person name="Kaltenboeck L."/>
            <person name="Liu H."/>
            <person name="Armbruster J."/>
            <person name="Xie Y."/>
            <person name="Kirby M.L."/>
            <person name="Tian Y."/>
            <person name="Flanagan M.E."/>
            <person name="Mu W."/>
            <person name="Waldbieser G.C."/>
        </authorList>
    </citation>
    <scope>NUCLEOTIDE SEQUENCE [LARGE SCALE GENOMIC DNA]</scope>
    <source>
        <strain evidence="8">SDA103</strain>
    </source>
</reference>
<dbReference type="InterPro" id="IPR002048">
    <property type="entry name" value="EF_hand_dom"/>
</dbReference>
<feature type="region of interest" description="Disordered" evidence="6">
    <location>
        <begin position="106"/>
        <end position="144"/>
    </location>
</feature>
<evidence type="ECO:0000256" key="2">
    <source>
        <dbReference type="ARBA" id="ARBA00022490"/>
    </source>
</evidence>
<keyword evidence="4" id="KW-0206">Cytoskeleton</keyword>
<feature type="compositionally biased region" description="Basic and acidic residues" evidence="6">
    <location>
        <begin position="1"/>
        <end position="17"/>
    </location>
</feature>
<dbReference type="Gene3D" id="1.10.238.10">
    <property type="entry name" value="EF-hand"/>
    <property type="match status" value="1"/>
</dbReference>
<dbReference type="GO" id="GO:0097431">
    <property type="term" value="C:mitotic spindle pole"/>
    <property type="evidence" value="ECO:0007669"/>
    <property type="project" value="TreeGrafter"/>
</dbReference>
<dbReference type="PANTHER" id="PTHR18905:SF11">
    <property type="entry name" value="NINEIN"/>
    <property type="match status" value="1"/>
</dbReference>
<feature type="coiled-coil region" evidence="5">
    <location>
        <begin position="2032"/>
        <end position="2274"/>
    </location>
</feature>
<name>A0A2D0QQY8_ICTPU</name>
<proteinExistence type="predicted"/>
<keyword evidence="5" id="KW-0175">Coiled coil</keyword>
<dbReference type="OrthoDB" id="5799458at2759"/>
<feature type="coiled-coil region" evidence="5">
    <location>
        <begin position="612"/>
        <end position="743"/>
    </location>
</feature>
<feature type="compositionally biased region" description="Polar residues" evidence="6">
    <location>
        <begin position="114"/>
        <end position="123"/>
    </location>
</feature>
<evidence type="ECO:0000256" key="6">
    <source>
        <dbReference type="SAM" id="MobiDB-lite"/>
    </source>
</evidence>
<protein>
    <submittedName>
        <fullName evidence="9">Ninein isoform X4</fullName>
    </submittedName>
</protein>
<evidence type="ECO:0000313" key="9">
    <source>
        <dbReference type="RefSeq" id="XP_017319885.1"/>
    </source>
</evidence>
<dbReference type="PROSITE" id="PS50222">
    <property type="entry name" value="EF_HAND_2"/>
    <property type="match status" value="1"/>
</dbReference>
<evidence type="ECO:0000313" key="8">
    <source>
        <dbReference type="Proteomes" id="UP000221080"/>
    </source>
</evidence>
<organism evidence="8 9">
    <name type="scientific">Ictalurus punctatus</name>
    <name type="common">Channel catfish</name>
    <name type="synonym">Silurus punctatus</name>
    <dbReference type="NCBI Taxonomy" id="7998"/>
    <lineage>
        <taxon>Eukaryota</taxon>
        <taxon>Metazoa</taxon>
        <taxon>Chordata</taxon>
        <taxon>Craniata</taxon>
        <taxon>Vertebrata</taxon>
        <taxon>Euteleostomi</taxon>
        <taxon>Actinopterygii</taxon>
        <taxon>Neopterygii</taxon>
        <taxon>Teleostei</taxon>
        <taxon>Ostariophysi</taxon>
        <taxon>Siluriformes</taxon>
        <taxon>Ictaluridae</taxon>
        <taxon>Ictalurus</taxon>
    </lineage>
</organism>
<evidence type="ECO:0000256" key="4">
    <source>
        <dbReference type="ARBA" id="ARBA00023212"/>
    </source>
</evidence>
<keyword evidence="2" id="KW-0963">Cytoplasm</keyword>
<evidence type="ECO:0000256" key="3">
    <source>
        <dbReference type="ARBA" id="ARBA00022553"/>
    </source>
</evidence>
<accession>A0A2D0QQY8</accession>
<dbReference type="InterPro" id="IPR011992">
    <property type="entry name" value="EF-hand-dom_pair"/>
</dbReference>
<feature type="coiled-coil region" evidence="5">
    <location>
        <begin position="1045"/>
        <end position="1076"/>
    </location>
</feature>
<dbReference type="GO" id="GO:0034454">
    <property type="term" value="P:microtubule anchoring at centrosome"/>
    <property type="evidence" value="ECO:0007669"/>
    <property type="project" value="TreeGrafter"/>
</dbReference>
<feature type="coiled-coil region" evidence="5">
    <location>
        <begin position="1123"/>
        <end position="1270"/>
    </location>
</feature>
<feature type="coiled-coil region" evidence="5">
    <location>
        <begin position="768"/>
        <end position="959"/>
    </location>
</feature>
<dbReference type="PANTHER" id="PTHR18905">
    <property type="entry name" value="NINEIN"/>
    <property type="match status" value="1"/>
</dbReference>
<feature type="coiled-coil region" evidence="5">
    <location>
        <begin position="370"/>
        <end position="407"/>
    </location>
</feature>
<dbReference type="OMA" id="QKVELLX"/>
<keyword evidence="3" id="KW-0597">Phosphoprotein</keyword>
<feature type="domain" description="EF-hand" evidence="7">
    <location>
        <begin position="10"/>
        <end position="45"/>
    </location>
</feature>
<dbReference type="CTD" id="51199"/>
<dbReference type="STRING" id="7998.ENSIPUP00000029079"/>